<dbReference type="Proteomes" id="UP000594262">
    <property type="component" value="Unplaced"/>
</dbReference>
<feature type="domain" description="Creatinase N-terminal" evidence="2">
    <location>
        <begin position="67"/>
        <end position="198"/>
    </location>
</feature>
<dbReference type="EnsemblMetazoa" id="CLYHEMT008169.1">
    <property type="protein sequence ID" value="CLYHEMP008169.1"/>
    <property type="gene ID" value="CLYHEMG008169"/>
</dbReference>
<dbReference type="InterPro" id="IPR036005">
    <property type="entry name" value="Creatinase/aminopeptidase-like"/>
</dbReference>
<evidence type="ECO:0000313" key="4">
    <source>
        <dbReference type="Proteomes" id="UP000594262"/>
    </source>
</evidence>
<evidence type="ECO:0008006" key="5">
    <source>
        <dbReference type="Google" id="ProtNLM"/>
    </source>
</evidence>
<reference evidence="3" key="1">
    <citation type="submission" date="2021-01" db="UniProtKB">
        <authorList>
            <consortium name="EnsemblMetazoa"/>
        </authorList>
    </citation>
    <scope>IDENTIFICATION</scope>
</reference>
<evidence type="ECO:0000259" key="1">
    <source>
        <dbReference type="Pfam" id="PF00557"/>
    </source>
</evidence>
<dbReference type="AlphaFoldDB" id="A0A7M5UA37"/>
<dbReference type="OrthoDB" id="4215474at2759"/>
<dbReference type="InterPro" id="IPR000994">
    <property type="entry name" value="Pept_M24"/>
</dbReference>
<feature type="domain" description="Peptidase M24" evidence="1">
    <location>
        <begin position="207"/>
        <end position="423"/>
    </location>
</feature>
<dbReference type="InterPro" id="IPR000587">
    <property type="entry name" value="Creatinase_N"/>
</dbReference>
<dbReference type="Gene3D" id="3.40.350.10">
    <property type="entry name" value="Creatinase/prolidase N-terminal domain"/>
    <property type="match status" value="1"/>
</dbReference>
<dbReference type="PANTHER" id="PTHR46112">
    <property type="entry name" value="AMINOPEPTIDASE"/>
    <property type="match status" value="1"/>
</dbReference>
<dbReference type="RefSeq" id="XP_066926857.1">
    <property type="nucleotide sequence ID" value="XM_067070756.1"/>
</dbReference>
<dbReference type="Pfam" id="PF00557">
    <property type="entry name" value="Peptidase_M24"/>
    <property type="match status" value="1"/>
</dbReference>
<keyword evidence="4" id="KW-1185">Reference proteome</keyword>
<dbReference type="InterPro" id="IPR039394">
    <property type="entry name" value="Creatinase_C"/>
</dbReference>
<dbReference type="Gene3D" id="3.90.230.10">
    <property type="entry name" value="Creatinase/methionine aminopeptidase superfamily"/>
    <property type="match status" value="1"/>
</dbReference>
<dbReference type="GO" id="GO:0016980">
    <property type="term" value="F:creatinase activity"/>
    <property type="evidence" value="ECO:0007669"/>
    <property type="project" value="InterPro"/>
</dbReference>
<organism evidence="3 4">
    <name type="scientific">Clytia hemisphaerica</name>
    <dbReference type="NCBI Taxonomy" id="252671"/>
    <lineage>
        <taxon>Eukaryota</taxon>
        <taxon>Metazoa</taxon>
        <taxon>Cnidaria</taxon>
        <taxon>Hydrozoa</taxon>
        <taxon>Hydroidolina</taxon>
        <taxon>Leptothecata</taxon>
        <taxon>Obeliida</taxon>
        <taxon>Clytiidae</taxon>
        <taxon>Clytia</taxon>
    </lineage>
</organism>
<dbReference type="SUPFAM" id="SSF53092">
    <property type="entry name" value="Creatinase/prolidase N-terminal domain"/>
    <property type="match status" value="1"/>
</dbReference>
<dbReference type="GeneID" id="136814240"/>
<proteinExistence type="predicted"/>
<accession>A0A7M5UA37</accession>
<dbReference type="PANTHER" id="PTHR46112:SF2">
    <property type="entry name" value="XAA-PRO AMINOPEPTIDASE P-RELATED"/>
    <property type="match status" value="1"/>
</dbReference>
<evidence type="ECO:0000313" key="3">
    <source>
        <dbReference type="EnsemblMetazoa" id="CLYHEMP008169.1"/>
    </source>
</evidence>
<evidence type="ECO:0000259" key="2">
    <source>
        <dbReference type="Pfam" id="PF01321"/>
    </source>
</evidence>
<protein>
    <recommendedName>
        <fullName evidence="5">Creatinase</fullName>
    </recommendedName>
</protein>
<dbReference type="CDD" id="cd01090">
    <property type="entry name" value="Creatinase"/>
    <property type="match status" value="1"/>
</dbReference>
<dbReference type="GO" id="GO:0004177">
    <property type="term" value="F:aminopeptidase activity"/>
    <property type="evidence" value="ECO:0007669"/>
    <property type="project" value="UniProtKB-ARBA"/>
</dbReference>
<sequence>MLAKAFSRRSLTKCFKKTNLECIRTLTGLKTPSQCVIQTPKDMPNLIDCRQGERTPGLFTSEEMDSRLSTLRNKMSEMGMDAVVFTSYHNINYYSQFLYCYFGRPYGLVITKDNISTISAGIDYGQPWRRGNNAESVTYTDWERDNFFKAVKELVGNNQNVGLEYDHCHLQYFEKFQKALPEAKFADIGLPTMKLRMVKSPEEIAVIRNGARIADLGGYAVREALEEEVPEHEVALHSTRTMIREIANTYPQTDIMDTWTWFQSGINTDGAHNPVTTRKVNSGDILSLNCFPMIQGYYTALERTLFLNHASDAHIKVWEANVEVHERGLELIKPGVKCSEIAHELNEIFKKHDLLKYRTFGYGHSFGSLCHYYGREAGLELREDIETVIEPNMVISMEPMVTIPEGLPGAGGYREHDITVVTEDGNENITKYPYGPEHNIIRK</sequence>
<dbReference type="InterPro" id="IPR029149">
    <property type="entry name" value="Creatin/AminoP/Spt16_N"/>
</dbReference>
<dbReference type="InterPro" id="IPR050659">
    <property type="entry name" value="Peptidase_M24B"/>
</dbReference>
<dbReference type="SUPFAM" id="SSF55920">
    <property type="entry name" value="Creatinase/aminopeptidase"/>
    <property type="match status" value="1"/>
</dbReference>
<name>A0A7M5UA37_9CNID</name>
<dbReference type="Pfam" id="PF01321">
    <property type="entry name" value="Creatinase_N"/>
    <property type="match status" value="1"/>
</dbReference>